<evidence type="ECO:0000256" key="3">
    <source>
        <dbReference type="ARBA" id="ARBA00013014"/>
    </source>
</evidence>
<dbReference type="InterPro" id="IPR013752">
    <property type="entry name" value="KPA_reductase"/>
</dbReference>
<evidence type="ECO:0000256" key="7">
    <source>
        <dbReference type="ARBA" id="ARBA00023002"/>
    </source>
</evidence>
<dbReference type="Pfam" id="PF02558">
    <property type="entry name" value="ApbA"/>
    <property type="match status" value="1"/>
</dbReference>
<evidence type="ECO:0000313" key="13">
    <source>
        <dbReference type="EMBL" id="MBB4149538.1"/>
    </source>
</evidence>
<dbReference type="InterPro" id="IPR013328">
    <property type="entry name" value="6PGD_dom2"/>
</dbReference>
<feature type="domain" description="Ketopantoate reductase N-terminal" evidence="11">
    <location>
        <begin position="8"/>
        <end position="158"/>
    </location>
</feature>
<evidence type="ECO:0000256" key="2">
    <source>
        <dbReference type="ARBA" id="ARBA00007870"/>
    </source>
</evidence>
<keyword evidence="7 10" id="KW-0560">Oxidoreductase</keyword>
<dbReference type="Pfam" id="PF08546">
    <property type="entry name" value="ApbA_C"/>
    <property type="match status" value="1"/>
</dbReference>
<comment type="function">
    <text evidence="10">Catalyzes the NADPH-dependent reduction of ketopantoate into pantoic acid.</text>
</comment>
<evidence type="ECO:0000313" key="14">
    <source>
        <dbReference type="Proteomes" id="UP000590524"/>
    </source>
</evidence>
<evidence type="ECO:0000256" key="4">
    <source>
        <dbReference type="ARBA" id="ARBA00019465"/>
    </source>
</evidence>
<dbReference type="GO" id="GO:0005737">
    <property type="term" value="C:cytoplasm"/>
    <property type="evidence" value="ECO:0007669"/>
    <property type="project" value="TreeGrafter"/>
</dbReference>
<dbReference type="GO" id="GO:0015940">
    <property type="term" value="P:pantothenate biosynthetic process"/>
    <property type="evidence" value="ECO:0007669"/>
    <property type="project" value="UniProtKB-UniPathway"/>
</dbReference>
<dbReference type="InterPro" id="IPR008927">
    <property type="entry name" value="6-PGluconate_DH-like_C_sf"/>
</dbReference>
<proteinExistence type="inferred from homology"/>
<reference evidence="13 14" key="1">
    <citation type="submission" date="2020-08" db="EMBL/GenBank/DDBJ databases">
        <title>Genomic Encyclopedia of Type Strains, Phase IV (KMG-IV): sequencing the most valuable type-strain genomes for metagenomic binning, comparative biology and taxonomic classification.</title>
        <authorList>
            <person name="Goeker M."/>
        </authorList>
    </citation>
    <scope>NUCLEOTIDE SEQUENCE [LARGE SCALE GENOMIC DNA]</scope>
    <source>
        <strain evidence="13 14">DSM 19371</strain>
    </source>
</reference>
<dbReference type="UniPathway" id="UPA00028">
    <property type="reaction ID" value="UER00004"/>
</dbReference>
<keyword evidence="14" id="KW-1185">Reference proteome</keyword>
<comment type="catalytic activity">
    <reaction evidence="9 10">
        <text>(R)-pantoate + NADP(+) = 2-dehydropantoate + NADPH + H(+)</text>
        <dbReference type="Rhea" id="RHEA:16233"/>
        <dbReference type="ChEBI" id="CHEBI:11561"/>
        <dbReference type="ChEBI" id="CHEBI:15378"/>
        <dbReference type="ChEBI" id="CHEBI:15980"/>
        <dbReference type="ChEBI" id="CHEBI:57783"/>
        <dbReference type="ChEBI" id="CHEBI:58349"/>
        <dbReference type="EC" id="1.1.1.169"/>
    </reaction>
</comment>
<feature type="domain" description="Ketopantoate reductase C-terminal" evidence="12">
    <location>
        <begin position="185"/>
        <end position="331"/>
    </location>
</feature>
<dbReference type="InterPro" id="IPR036291">
    <property type="entry name" value="NAD(P)-bd_dom_sf"/>
</dbReference>
<dbReference type="AlphaFoldDB" id="A0A7W6LS92"/>
<name>A0A7W6LS92_9SPHN</name>
<organism evidence="13 14">
    <name type="scientific">Sphingobium scionense</name>
    <dbReference type="NCBI Taxonomy" id="1404341"/>
    <lineage>
        <taxon>Bacteria</taxon>
        <taxon>Pseudomonadati</taxon>
        <taxon>Pseudomonadota</taxon>
        <taxon>Alphaproteobacteria</taxon>
        <taxon>Sphingomonadales</taxon>
        <taxon>Sphingomonadaceae</taxon>
        <taxon>Sphingobium</taxon>
    </lineage>
</organism>
<evidence type="ECO:0000256" key="1">
    <source>
        <dbReference type="ARBA" id="ARBA00004994"/>
    </source>
</evidence>
<dbReference type="EMBL" id="JACIEU010000013">
    <property type="protein sequence ID" value="MBB4149538.1"/>
    <property type="molecule type" value="Genomic_DNA"/>
</dbReference>
<dbReference type="PANTHER" id="PTHR21708:SF26">
    <property type="entry name" value="2-DEHYDROPANTOATE 2-REDUCTASE"/>
    <property type="match status" value="1"/>
</dbReference>
<dbReference type="SUPFAM" id="SSF51735">
    <property type="entry name" value="NAD(P)-binding Rossmann-fold domains"/>
    <property type="match status" value="1"/>
</dbReference>
<evidence type="ECO:0000256" key="10">
    <source>
        <dbReference type="RuleBase" id="RU362068"/>
    </source>
</evidence>
<dbReference type="SUPFAM" id="SSF48179">
    <property type="entry name" value="6-phosphogluconate dehydrogenase C-terminal domain-like"/>
    <property type="match status" value="1"/>
</dbReference>
<dbReference type="NCBIfam" id="TIGR00745">
    <property type="entry name" value="apbA_panE"/>
    <property type="match status" value="1"/>
</dbReference>
<evidence type="ECO:0000256" key="9">
    <source>
        <dbReference type="ARBA" id="ARBA00048793"/>
    </source>
</evidence>
<dbReference type="Gene3D" id="3.40.50.720">
    <property type="entry name" value="NAD(P)-binding Rossmann-like Domain"/>
    <property type="match status" value="1"/>
</dbReference>
<accession>A0A7W6LS92</accession>
<comment type="pathway">
    <text evidence="1 10">Cofactor biosynthesis; (R)-pantothenate biosynthesis; (R)-pantoate from 3-methyl-2-oxobutanoate: step 2/2.</text>
</comment>
<evidence type="ECO:0000256" key="5">
    <source>
        <dbReference type="ARBA" id="ARBA00022655"/>
    </source>
</evidence>
<sequence>MTRQLHFCIHGAGGLGSVIGGFLARGGHKVTLIARKPHVEAIRQGGLQIEGVRAQFVQRANLFAVETPAEVEGAIDYYILLTKAKGTDQALADAAVLVDRTACALTLQNGVGKEGRLQAAFGKDEVIGGSIMDGATLLEPGRALNHMAVPVTAYFGELGGGESDRTRTMAEALDSAGMGSRSTADITHVHWEKLVQVGSASSWSASTLGGIKELDFIDGVAVREGAAQYILIVKDLLAIYKALGYEPQNFFAPVSRLVEINGESFALAGVMAMVGRFKPENRPVRTSMHDDLVAGRRMEVDEILGPLAEAAERLGVDAPTFLGAYRILKTLNTYL</sequence>
<dbReference type="Gene3D" id="1.10.1040.10">
    <property type="entry name" value="N-(1-d-carboxylethyl)-l-norvaline Dehydrogenase, domain 2"/>
    <property type="match status" value="1"/>
</dbReference>
<comment type="caution">
    <text evidence="13">The sequence shown here is derived from an EMBL/GenBank/DDBJ whole genome shotgun (WGS) entry which is preliminary data.</text>
</comment>
<dbReference type="PANTHER" id="PTHR21708">
    <property type="entry name" value="PROBABLE 2-DEHYDROPANTOATE 2-REDUCTASE"/>
    <property type="match status" value="1"/>
</dbReference>
<evidence type="ECO:0000259" key="11">
    <source>
        <dbReference type="Pfam" id="PF02558"/>
    </source>
</evidence>
<evidence type="ECO:0000259" key="12">
    <source>
        <dbReference type="Pfam" id="PF08546"/>
    </source>
</evidence>
<dbReference type="GO" id="GO:0008677">
    <property type="term" value="F:2-dehydropantoate 2-reductase activity"/>
    <property type="evidence" value="ECO:0007669"/>
    <property type="project" value="UniProtKB-EC"/>
</dbReference>
<dbReference type="InterPro" id="IPR003710">
    <property type="entry name" value="ApbA"/>
</dbReference>
<dbReference type="RefSeq" id="WP_037508591.1">
    <property type="nucleotide sequence ID" value="NZ_JACIEU010000013.1"/>
</dbReference>
<dbReference type="InterPro" id="IPR013332">
    <property type="entry name" value="KPR_N"/>
</dbReference>
<protein>
    <recommendedName>
        <fullName evidence="4 10">2-dehydropantoate 2-reductase</fullName>
        <ecNumber evidence="3 10">1.1.1.169</ecNumber>
    </recommendedName>
    <alternativeName>
        <fullName evidence="8 10">Ketopantoate reductase</fullName>
    </alternativeName>
</protein>
<dbReference type="EC" id="1.1.1.169" evidence="3 10"/>
<dbReference type="Proteomes" id="UP000590524">
    <property type="component" value="Unassembled WGS sequence"/>
</dbReference>
<evidence type="ECO:0000256" key="6">
    <source>
        <dbReference type="ARBA" id="ARBA00022857"/>
    </source>
</evidence>
<dbReference type="InterPro" id="IPR051402">
    <property type="entry name" value="KPR-Related"/>
</dbReference>
<keyword evidence="5 10" id="KW-0566">Pantothenate biosynthesis</keyword>
<keyword evidence="6 10" id="KW-0521">NADP</keyword>
<comment type="similarity">
    <text evidence="2 10">Belongs to the ketopantoate reductase family.</text>
</comment>
<evidence type="ECO:0000256" key="8">
    <source>
        <dbReference type="ARBA" id="ARBA00032024"/>
    </source>
</evidence>
<gene>
    <name evidence="13" type="ORF">GGQ90_003330</name>
</gene>